<evidence type="ECO:0000313" key="3">
    <source>
        <dbReference type="Proteomes" id="UP000479938"/>
    </source>
</evidence>
<organism evidence="2 3">
    <name type="scientific">Flavobacterium bizetiae</name>
    <dbReference type="NCBI Taxonomy" id="2704140"/>
    <lineage>
        <taxon>Bacteria</taxon>
        <taxon>Pseudomonadati</taxon>
        <taxon>Bacteroidota</taxon>
        <taxon>Flavobacteriia</taxon>
        <taxon>Flavobacteriales</taxon>
        <taxon>Flavobacteriaceae</taxon>
        <taxon>Flavobacterium</taxon>
    </lineage>
</organism>
<sequence length="204" mass="23040">MVAVIKTGSSLRNIFNYNENKVKQGAAECIGEGNYPLEVDKLSAAMRLNRLLKLAALNDNVKRNSVHISLNFDPSETALPNAKLVKIAHAYMQKIGFADQPYLIYRHHDAGHPHIHLVSIKIRKDGSRIDMHNIGRNQSEAARKEIEKMFGLVQAQGRKNSNDLEIIPIGAWQRSDMEKFSPKKQSRQCLTECLNTINIQVLQN</sequence>
<proteinExistence type="predicted"/>
<gene>
    <name evidence="2" type="ORF">FLA105534_00903</name>
</gene>
<dbReference type="EMBL" id="CADCSU010000048">
    <property type="protein sequence ID" value="CAA9196010.1"/>
    <property type="molecule type" value="Genomic_DNA"/>
</dbReference>
<evidence type="ECO:0000313" key="2">
    <source>
        <dbReference type="EMBL" id="CAA9196010.1"/>
    </source>
</evidence>
<dbReference type="RefSeq" id="WP_173969643.1">
    <property type="nucleotide sequence ID" value="NZ_CADCSU010000048.1"/>
</dbReference>
<dbReference type="InterPro" id="IPR005094">
    <property type="entry name" value="Endonuclease_MobA/VirD2"/>
</dbReference>
<accession>A0A6J4GDD9</accession>
<feature type="domain" description="MobA/VirD2-like nuclease" evidence="1">
    <location>
        <begin position="17"/>
        <end position="152"/>
    </location>
</feature>
<keyword evidence="3" id="KW-1185">Reference proteome</keyword>
<protein>
    <recommendedName>
        <fullName evidence="1">MobA/VirD2-like nuclease domain-containing protein</fullName>
    </recommendedName>
</protein>
<dbReference type="AlphaFoldDB" id="A0A6J4GDD9"/>
<dbReference type="Pfam" id="PF03432">
    <property type="entry name" value="Relaxase"/>
    <property type="match status" value="1"/>
</dbReference>
<evidence type="ECO:0000259" key="1">
    <source>
        <dbReference type="Pfam" id="PF03432"/>
    </source>
</evidence>
<reference evidence="2 3" key="1">
    <citation type="submission" date="2020-02" db="EMBL/GenBank/DDBJ databases">
        <authorList>
            <person name="Criscuolo A."/>
        </authorList>
    </citation>
    <scope>NUCLEOTIDE SEQUENCE [LARGE SCALE GENOMIC DNA]</scope>
    <source>
        <strain evidence="2">CIP105534</strain>
    </source>
</reference>
<name>A0A6J4GDD9_9FLAO</name>
<dbReference type="Proteomes" id="UP000479938">
    <property type="component" value="Unassembled WGS sequence"/>
</dbReference>